<reference evidence="4" key="1">
    <citation type="submission" date="2025-08" db="UniProtKB">
        <authorList>
            <consortium name="RefSeq"/>
        </authorList>
    </citation>
    <scope>IDENTIFICATION</scope>
    <source>
        <strain evidence="4">Wakin</strain>
        <tissue evidence="4">Muscle</tissue>
    </source>
</reference>
<feature type="domain" description="Immunoglobulin" evidence="2">
    <location>
        <begin position="131"/>
        <end position="233"/>
    </location>
</feature>
<dbReference type="SMART" id="SM00409">
    <property type="entry name" value="IG"/>
    <property type="match status" value="2"/>
</dbReference>
<protein>
    <submittedName>
        <fullName evidence="4">Uncharacterized protein LOC113040279</fullName>
    </submittedName>
</protein>
<evidence type="ECO:0000256" key="1">
    <source>
        <dbReference type="SAM" id="SignalP"/>
    </source>
</evidence>
<keyword evidence="1" id="KW-0732">Signal</keyword>
<dbReference type="Gene3D" id="2.60.40.10">
    <property type="entry name" value="Immunoglobulins"/>
    <property type="match status" value="2"/>
</dbReference>
<dbReference type="SUPFAM" id="SSF48726">
    <property type="entry name" value="Immunoglobulin"/>
    <property type="match status" value="2"/>
</dbReference>
<evidence type="ECO:0000313" key="4">
    <source>
        <dbReference type="RefSeq" id="XP_026054403.1"/>
    </source>
</evidence>
<dbReference type="PANTHER" id="PTHR21063">
    <property type="entry name" value="LFA-3"/>
    <property type="match status" value="1"/>
</dbReference>
<dbReference type="RefSeq" id="XP_026054403.1">
    <property type="nucleotide sequence ID" value="XM_026198618.1"/>
</dbReference>
<keyword evidence="3" id="KW-1185">Reference proteome</keyword>
<organism evidence="3 4">
    <name type="scientific">Carassius auratus</name>
    <name type="common">Goldfish</name>
    <dbReference type="NCBI Taxonomy" id="7957"/>
    <lineage>
        <taxon>Eukaryota</taxon>
        <taxon>Metazoa</taxon>
        <taxon>Chordata</taxon>
        <taxon>Craniata</taxon>
        <taxon>Vertebrata</taxon>
        <taxon>Euteleostomi</taxon>
        <taxon>Actinopterygii</taxon>
        <taxon>Neopterygii</taxon>
        <taxon>Teleostei</taxon>
        <taxon>Ostariophysi</taxon>
        <taxon>Cypriniformes</taxon>
        <taxon>Cyprinidae</taxon>
        <taxon>Cyprininae</taxon>
        <taxon>Carassius</taxon>
    </lineage>
</organism>
<feature type="chain" id="PRO_5027725096" evidence="1">
    <location>
        <begin position="20"/>
        <end position="279"/>
    </location>
</feature>
<evidence type="ECO:0000313" key="3">
    <source>
        <dbReference type="Proteomes" id="UP000515129"/>
    </source>
</evidence>
<dbReference type="PANTHER" id="PTHR21063:SF4">
    <property type="entry name" value="CD48 ANTIGEN-RELATED"/>
    <property type="match status" value="1"/>
</dbReference>
<dbReference type="GeneID" id="113040279"/>
<sequence length="279" mass="30748">MLSVGWFAVSAFLLRGASGSDGVSVSVMEGDSVTLNTEVKRNHTEKINWYFDDTRIAQISGNLSYSCTDVQCNNGTERFRDRLKLNNQTGSLRIRNITITDSGKYILVIINGSDTEKIFNVTVVGVSAAERGEISVKEGENITLGPGVIKKPIDPMRWYFNDTLIVEITADQCKIWTDEQGHSSNERFRDRLEVNQTGSLTIKNTTNTDSGVYHLQINSGRFGVIRSFGLTVTGAAVQAPIRKVSVSGLASGIRVTVFRGIIDSCDLMKALRKGREDEK</sequence>
<dbReference type="InterPro" id="IPR003599">
    <property type="entry name" value="Ig_sub"/>
</dbReference>
<dbReference type="OrthoDB" id="8741746at2759"/>
<dbReference type="Proteomes" id="UP000515129">
    <property type="component" value="Chromosome 22"/>
</dbReference>
<gene>
    <name evidence="4" type="primary">LOC113040279</name>
</gene>
<evidence type="ECO:0000259" key="2">
    <source>
        <dbReference type="SMART" id="SM00409"/>
    </source>
</evidence>
<name>A0A6P6J4K2_CARAU</name>
<dbReference type="KEGG" id="caua:113040279"/>
<feature type="domain" description="Immunoglobulin" evidence="2">
    <location>
        <begin position="22"/>
        <end position="124"/>
    </location>
</feature>
<feature type="signal peptide" evidence="1">
    <location>
        <begin position="1"/>
        <end position="19"/>
    </location>
</feature>
<dbReference type="InterPro" id="IPR036179">
    <property type="entry name" value="Ig-like_dom_sf"/>
</dbReference>
<proteinExistence type="predicted"/>
<dbReference type="Pfam" id="PF07686">
    <property type="entry name" value="V-set"/>
    <property type="match status" value="2"/>
</dbReference>
<dbReference type="InterPro" id="IPR013783">
    <property type="entry name" value="Ig-like_fold"/>
</dbReference>
<accession>A0A6P6J4K2</accession>
<dbReference type="InterPro" id="IPR013106">
    <property type="entry name" value="Ig_V-set"/>
</dbReference>
<dbReference type="AlphaFoldDB" id="A0A6P6J4K2"/>